<reference evidence="2" key="1">
    <citation type="submission" date="2014-01" db="EMBL/GenBank/DDBJ databases">
        <authorList>
            <person name="Aslett M."/>
        </authorList>
    </citation>
    <scope>NUCLEOTIDE SEQUENCE</scope>
</reference>
<evidence type="ECO:0000256" key="1">
    <source>
        <dbReference type="SAM" id="Phobius"/>
    </source>
</evidence>
<sequence length="63" mass="7208">MTILPLSDPYVNFPNKLILILLSTFIVHFSLRYATSDLPVHRFMVLIVIFTTRIVIINGNDSC</sequence>
<keyword evidence="1" id="KW-0472">Membrane</keyword>
<evidence type="ECO:0000313" key="3">
    <source>
        <dbReference type="Proteomes" id="UP000030665"/>
    </source>
</evidence>
<evidence type="ECO:0000313" key="2">
    <source>
        <dbReference type="EMBL" id="CDW60934.1"/>
    </source>
</evidence>
<keyword evidence="2" id="KW-0830">Ubiquinone</keyword>
<keyword evidence="3" id="KW-1185">Reference proteome</keyword>
<feature type="transmembrane region" description="Helical" evidence="1">
    <location>
        <begin position="43"/>
        <end position="60"/>
    </location>
</feature>
<dbReference type="AlphaFoldDB" id="A0A077ZME9"/>
<proteinExistence type="predicted"/>
<gene>
    <name evidence="2" type="ORF">TTRE_0000933901</name>
</gene>
<keyword evidence="1" id="KW-1133">Transmembrane helix</keyword>
<name>A0A077ZME9_TRITR</name>
<accession>A0A077ZME9</accession>
<feature type="transmembrane region" description="Helical" evidence="1">
    <location>
        <begin position="13"/>
        <end position="31"/>
    </location>
</feature>
<organism evidence="2 3">
    <name type="scientific">Trichuris trichiura</name>
    <name type="common">Whipworm</name>
    <name type="synonym">Trichocephalus trichiurus</name>
    <dbReference type="NCBI Taxonomy" id="36087"/>
    <lineage>
        <taxon>Eukaryota</taxon>
        <taxon>Metazoa</taxon>
        <taxon>Ecdysozoa</taxon>
        <taxon>Nematoda</taxon>
        <taxon>Enoplea</taxon>
        <taxon>Dorylaimia</taxon>
        <taxon>Trichinellida</taxon>
        <taxon>Trichuridae</taxon>
        <taxon>Trichuris</taxon>
    </lineage>
</organism>
<protein>
    <submittedName>
        <fullName evidence="2">NADH-ubiquinone oxidoreductase chain 5</fullName>
    </submittedName>
</protein>
<dbReference type="Proteomes" id="UP000030665">
    <property type="component" value="Unassembled WGS sequence"/>
</dbReference>
<dbReference type="EMBL" id="HG807569">
    <property type="protein sequence ID" value="CDW60934.1"/>
    <property type="molecule type" value="Genomic_DNA"/>
</dbReference>
<keyword evidence="1" id="KW-0812">Transmembrane</keyword>
<reference evidence="2" key="2">
    <citation type="submission" date="2014-03" db="EMBL/GenBank/DDBJ databases">
        <title>The whipworm genome and dual-species transcriptomics of an intimate host-pathogen interaction.</title>
        <authorList>
            <person name="Foth B.J."/>
            <person name="Tsai I.J."/>
            <person name="Reid A.J."/>
            <person name="Bancroft A.J."/>
            <person name="Nichol S."/>
            <person name="Tracey A."/>
            <person name="Holroyd N."/>
            <person name="Cotton J.A."/>
            <person name="Stanley E.J."/>
            <person name="Zarowiecki M."/>
            <person name="Liu J.Z."/>
            <person name="Huckvale T."/>
            <person name="Cooper P.J."/>
            <person name="Grencis R.K."/>
            <person name="Berriman M."/>
        </authorList>
    </citation>
    <scope>NUCLEOTIDE SEQUENCE [LARGE SCALE GENOMIC DNA]</scope>
</reference>